<evidence type="ECO:0000313" key="2">
    <source>
        <dbReference type="Proteomes" id="UP001201262"/>
    </source>
</evidence>
<comment type="caution">
    <text evidence="1">The sequence shown here is derived from an EMBL/GenBank/DDBJ whole genome shotgun (WGS) entry which is preliminary data.</text>
</comment>
<dbReference type="GeneID" id="70246780"/>
<dbReference type="RefSeq" id="XP_046070280.1">
    <property type="nucleotide sequence ID" value="XM_046216493.1"/>
</dbReference>
<sequence length="162" mass="18651">MADTETLLAILRTRRVNTLTELRRIERILVPVNQNTISSEVIEPLTNAWLHYVHSNNLLSELRNLTRSYPFSSELLDEAKMMVTADPESGRSWSFAWLGLKKIESKGLVEKYAGALARNPDMWGGKLPSDDKIAMLEEKCKEEWTRAVRQMLRHWETDPVIA</sequence>
<dbReference type="AlphaFoldDB" id="A0AAD4KP40"/>
<gene>
    <name evidence="1" type="ORF">BGW36DRAFT_382184</name>
</gene>
<dbReference type="Proteomes" id="UP001201262">
    <property type="component" value="Unassembled WGS sequence"/>
</dbReference>
<proteinExistence type="predicted"/>
<accession>A0AAD4KP40</accession>
<name>A0AAD4KP40_9EURO</name>
<keyword evidence="2" id="KW-1185">Reference proteome</keyword>
<evidence type="ECO:0000313" key="1">
    <source>
        <dbReference type="EMBL" id="KAH8695138.1"/>
    </source>
</evidence>
<protein>
    <submittedName>
        <fullName evidence="1">Uncharacterized protein</fullName>
    </submittedName>
</protein>
<dbReference type="EMBL" id="JAJTJA010000008">
    <property type="protein sequence ID" value="KAH8695138.1"/>
    <property type="molecule type" value="Genomic_DNA"/>
</dbReference>
<reference evidence="1" key="1">
    <citation type="submission" date="2021-12" db="EMBL/GenBank/DDBJ databases">
        <title>Convergent genome expansion in fungi linked to evolution of root-endophyte symbiosis.</title>
        <authorList>
            <consortium name="DOE Joint Genome Institute"/>
            <person name="Ke Y.-H."/>
            <person name="Bonito G."/>
            <person name="Liao H.-L."/>
            <person name="Looney B."/>
            <person name="Rojas-Flechas A."/>
            <person name="Nash J."/>
            <person name="Hameed K."/>
            <person name="Schadt C."/>
            <person name="Martin F."/>
            <person name="Crous P.W."/>
            <person name="Miettinen O."/>
            <person name="Magnuson J.K."/>
            <person name="Labbe J."/>
            <person name="Jacobson D."/>
            <person name="Doktycz M.J."/>
            <person name="Veneault-Fourrey C."/>
            <person name="Kuo A."/>
            <person name="Mondo S."/>
            <person name="Calhoun S."/>
            <person name="Riley R."/>
            <person name="Ohm R."/>
            <person name="LaButti K."/>
            <person name="Andreopoulos B."/>
            <person name="Pangilinan J."/>
            <person name="Nolan M."/>
            <person name="Tritt A."/>
            <person name="Clum A."/>
            <person name="Lipzen A."/>
            <person name="Daum C."/>
            <person name="Barry K."/>
            <person name="Grigoriev I.V."/>
            <person name="Vilgalys R."/>
        </authorList>
    </citation>
    <scope>NUCLEOTIDE SEQUENCE</scope>
    <source>
        <strain evidence="1">PMI_201</strain>
    </source>
</reference>
<organism evidence="1 2">
    <name type="scientific">Talaromyces proteolyticus</name>
    <dbReference type="NCBI Taxonomy" id="1131652"/>
    <lineage>
        <taxon>Eukaryota</taxon>
        <taxon>Fungi</taxon>
        <taxon>Dikarya</taxon>
        <taxon>Ascomycota</taxon>
        <taxon>Pezizomycotina</taxon>
        <taxon>Eurotiomycetes</taxon>
        <taxon>Eurotiomycetidae</taxon>
        <taxon>Eurotiales</taxon>
        <taxon>Trichocomaceae</taxon>
        <taxon>Talaromyces</taxon>
        <taxon>Talaromyces sect. Bacilispori</taxon>
    </lineage>
</organism>